<evidence type="ECO:0000256" key="2">
    <source>
        <dbReference type="ARBA" id="ARBA00022694"/>
    </source>
</evidence>
<comment type="function">
    <text evidence="6">Ligates lysine onto the cytidine present at position 34 of the AUA codon-specific tRNA(Ile) that contains the anticodon CAU, in an ATP-dependent manner. Cytidine is converted to lysidine, thus changing the amino acid specificity of the tRNA from methionine to isoleucine.</text>
</comment>
<feature type="binding site" evidence="6">
    <location>
        <begin position="24"/>
        <end position="29"/>
    </location>
    <ligand>
        <name>ATP</name>
        <dbReference type="ChEBI" id="CHEBI:30616"/>
    </ligand>
</feature>
<dbReference type="EC" id="6.3.4.19" evidence="6"/>
<dbReference type="OrthoDB" id="9807403at2"/>
<protein>
    <recommendedName>
        <fullName evidence="6">tRNA(Ile)-lysidine synthase</fullName>
        <ecNumber evidence="6">6.3.4.19</ecNumber>
    </recommendedName>
    <alternativeName>
        <fullName evidence="6">tRNA(Ile)-2-lysyl-cytidine synthase</fullName>
    </alternativeName>
    <alternativeName>
        <fullName evidence="6">tRNA(Ile)-lysidine synthetase</fullName>
    </alternativeName>
</protein>
<evidence type="ECO:0000256" key="5">
    <source>
        <dbReference type="ARBA" id="ARBA00048539"/>
    </source>
</evidence>
<keyword evidence="1 6" id="KW-0436">Ligase</keyword>
<dbReference type="CDD" id="cd01992">
    <property type="entry name" value="TilS_N"/>
    <property type="match status" value="1"/>
</dbReference>
<evidence type="ECO:0000256" key="6">
    <source>
        <dbReference type="HAMAP-Rule" id="MF_01161"/>
    </source>
</evidence>
<dbReference type="GO" id="GO:0032267">
    <property type="term" value="F:tRNA(Ile)-lysidine synthase activity"/>
    <property type="evidence" value="ECO:0007669"/>
    <property type="project" value="UniProtKB-EC"/>
</dbReference>
<dbReference type="SUPFAM" id="SSF52402">
    <property type="entry name" value="Adenine nucleotide alpha hydrolases-like"/>
    <property type="match status" value="1"/>
</dbReference>
<comment type="catalytic activity">
    <reaction evidence="5 6">
        <text>cytidine(34) in tRNA(Ile2) + L-lysine + ATP = lysidine(34) in tRNA(Ile2) + AMP + diphosphate + H(+)</text>
        <dbReference type="Rhea" id="RHEA:43744"/>
        <dbReference type="Rhea" id="RHEA-COMP:10625"/>
        <dbReference type="Rhea" id="RHEA-COMP:10670"/>
        <dbReference type="ChEBI" id="CHEBI:15378"/>
        <dbReference type="ChEBI" id="CHEBI:30616"/>
        <dbReference type="ChEBI" id="CHEBI:32551"/>
        <dbReference type="ChEBI" id="CHEBI:33019"/>
        <dbReference type="ChEBI" id="CHEBI:82748"/>
        <dbReference type="ChEBI" id="CHEBI:83665"/>
        <dbReference type="ChEBI" id="CHEBI:456215"/>
        <dbReference type="EC" id="6.3.4.19"/>
    </reaction>
</comment>
<keyword evidence="6" id="KW-0963">Cytoplasm</keyword>
<dbReference type="InterPro" id="IPR014729">
    <property type="entry name" value="Rossmann-like_a/b/a_fold"/>
</dbReference>
<dbReference type="STRING" id="1218493.JF76_14660"/>
<dbReference type="EMBL" id="JXBY01000024">
    <property type="protein sequence ID" value="KJY54614.1"/>
    <property type="molecule type" value="Genomic_DNA"/>
</dbReference>
<comment type="caution">
    <text evidence="8">The sequence shown here is derived from an EMBL/GenBank/DDBJ whole genome shotgun (WGS) entry which is preliminary data.</text>
</comment>
<dbReference type="GO" id="GO:0005524">
    <property type="term" value="F:ATP binding"/>
    <property type="evidence" value="ECO:0007669"/>
    <property type="project" value="UniProtKB-UniRule"/>
</dbReference>
<comment type="similarity">
    <text evidence="6">Belongs to the tRNA(Ile)-lysidine synthase family.</text>
</comment>
<dbReference type="Proteomes" id="UP000033533">
    <property type="component" value="Unassembled WGS sequence"/>
</dbReference>
<dbReference type="PANTHER" id="PTHR43033">
    <property type="entry name" value="TRNA(ILE)-LYSIDINE SYNTHASE-RELATED"/>
    <property type="match status" value="1"/>
</dbReference>
<dbReference type="PANTHER" id="PTHR43033:SF1">
    <property type="entry name" value="TRNA(ILE)-LYSIDINE SYNTHASE-RELATED"/>
    <property type="match status" value="1"/>
</dbReference>
<dbReference type="AlphaFoldDB" id="A0A0F4L8L6"/>
<dbReference type="InterPro" id="IPR012094">
    <property type="entry name" value="tRNA_Ile_lys_synt"/>
</dbReference>
<dbReference type="Pfam" id="PF01171">
    <property type="entry name" value="ATP_bind_3"/>
    <property type="match status" value="1"/>
</dbReference>
<dbReference type="Gene3D" id="3.40.50.620">
    <property type="entry name" value="HUPs"/>
    <property type="match status" value="1"/>
</dbReference>
<keyword evidence="3 6" id="KW-0547">Nucleotide-binding</keyword>
<evidence type="ECO:0000259" key="7">
    <source>
        <dbReference type="Pfam" id="PF01171"/>
    </source>
</evidence>
<feature type="domain" description="tRNA(Ile)-lysidine/2-thiocytidine synthase N-terminal" evidence="7">
    <location>
        <begin position="19"/>
        <end position="198"/>
    </location>
</feature>
<reference evidence="8 9" key="1">
    <citation type="submission" date="2014-12" db="EMBL/GenBank/DDBJ databases">
        <title>Comparative genomics of the lactic acid bacteria isolated from the honey bee gut.</title>
        <authorList>
            <person name="Ellegaard K.M."/>
            <person name="Tamarit D."/>
            <person name="Javelind E."/>
            <person name="Olofsson T."/>
            <person name="Andersson S.G."/>
            <person name="Vasquez A."/>
        </authorList>
    </citation>
    <scope>NUCLEOTIDE SEQUENCE [LARGE SCALE GENOMIC DNA]</scope>
    <source>
        <strain evidence="8 9">Biut2</strain>
    </source>
</reference>
<name>A0A0F4L8L6_9LACO</name>
<sequence length="418" mass="48527">MQIDNFFKENHLPLIDKTLVVAVSGGPDSLALLDLLYQIKKQCQFKLISAHLDHQLRSDSLEEEKVITAYCKNKNIQLVNEIWPQNIHPVTGIEAAARKYRYNFLVKVMQQNQGDYLLTAHHMDDLLENILLKFIRSGYPSEMNSLKPISKIQGMTLLRPLLSKKKEDLLLYDHKRQISYVIDKTNNEDDTLRNKLRHHVIPLLKKENKQVGRNALRFSQQVSLLTAIANNSFAQLKQPEPFLGIAYRLEISALEDLSNEEKTAFWQNFIWHKWHERVNKDLANFTLIVYQGFFYLFNKLPALPITQKVNVGQKFSFNNRKFLLSLKSEESLKLIGQFVAENKKQIRVGSIRPGTKLLLQNGNHARSKKKFAQSSIPNILRPYCLTIYAGDKVVFIERTYSNQMVSSNETNYFLYEDI</sequence>
<dbReference type="GO" id="GO:0006400">
    <property type="term" value="P:tRNA modification"/>
    <property type="evidence" value="ECO:0007669"/>
    <property type="project" value="UniProtKB-UniRule"/>
</dbReference>
<dbReference type="RefSeq" id="WP_045928468.1">
    <property type="nucleotide sequence ID" value="NZ_JBHSZS010000024.1"/>
</dbReference>
<proteinExistence type="inferred from homology"/>
<evidence type="ECO:0000256" key="1">
    <source>
        <dbReference type="ARBA" id="ARBA00022598"/>
    </source>
</evidence>
<organism evidence="8 9">
    <name type="scientific">Lactobacillus kullabergensis</name>
    <dbReference type="NCBI Taxonomy" id="1218493"/>
    <lineage>
        <taxon>Bacteria</taxon>
        <taxon>Bacillati</taxon>
        <taxon>Bacillota</taxon>
        <taxon>Bacilli</taxon>
        <taxon>Lactobacillales</taxon>
        <taxon>Lactobacillaceae</taxon>
        <taxon>Lactobacillus</taxon>
    </lineage>
</organism>
<keyword evidence="2 6" id="KW-0819">tRNA processing</keyword>
<evidence type="ECO:0000256" key="3">
    <source>
        <dbReference type="ARBA" id="ARBA00022741"/>
    </source>
</evidence>
<keyword evidence="4 6" id="KW-0067">ATP-binding</keyword>
<dbReference type="HAMAP" id="MF_01161">
    <property type="entry name" value="tRNA_Ile_lys_synt"/>
    <property type="match status" value="1"/>
</dbReference>
<dbReference type="PATRIC" id="fig|1218493.3.peg.1536"/>
<comment type="domain">
    <text evidence="6">The N-terminal region contains the highly conserved SGGXDS motif, predicted to be a P-loop motif involved in ATP binding.</text>
</comment>
<dbReference type="NCBIfam" id="TIGR02432">
    <property type="entry name" value="lysidine_TilS_N"/>
    <property type="match status" value="1"/>
</dbReference>
<dbReference type="InterPro" id="IPR012795">
    <property type="entry name" value="tRNA_Ile_lys_synt_N"/>
</dbReference>
<dbReference type="InterPro" id="IPR011063">
    <property type="entry name" value="TilS/TtcA_N"/>
</dbReference>
<evidence type="ECO:0000313" key="9">
    <source>
        <dbReference type="Proteomes" id="UP000033533"/>
    </source>
</evidence>
<comment type="subcellular location">
    <subcellularLocation>
        <location evidence="6">Cytoplasm</location>
    </subcellularLocation>
</comment>
<evidence type="ECO:0000256" key="4">
    <source>
        <dbReference type="ARBA" id="ARBA00022840"/>
    </source>
</evidence>
<gene>
    <name evidence="6 8" type="primary">tilS</name>
    <name evidence="8" type="ORF">JF76_14660</name>
</gene>
<dbReference type="GO" id="GO:0005737">
    <property type="term" value="C:cytoplasm"/>
    <property type="evidence" value="ECO:0007669"/>
    <property type="project" value="UniProtKB-SubCell"/>
</dbReference>
<evidence type="ECO:0000313" key="8">
    <source>
        <dbReference type="EMBL" id="KJY54614.1"/>
    </source>
</evidence>
<dbReference type="HOGENOM" id="CLU_018869_0_2_9"/>
<accession>A0A0F4L8L6</accession>